<evidence type="ECO:0000313" key="6">
    <source>
        <dbReference type="Proteomes" id="UP000583929"/>
    </source>
</evidence>
<proteinExistence type="predicted"/>
<dbReference type="EMBL" id="JAATIQ010000448">
    <property type="protein sequence ID" value="KAF4355582.1"/>
    <property type="molecule type" value="Genomic_DNA"/>
</dbReference>
<evidence type="ECO:0000313" key="3">
    <source>
        <dbReference type="EMBL" id="KAF4355580.1"/>
    </source>
</evidence>
<dbReference type="InterPro" id="IPR012295">
    <property type="entry name" value="TBP_dom_sf"/>
</dbReference>
<dbReference type="InterPro" id="IPR015151">
    <property type="entry name" value="B-adaptin_app_sub_C"/>
</dbReference>
<evidence type="ECO:0000259" key="2">
    <source>
        <dbReference type="SMART" id="SM01020"/>
    </source>
</evidence>
<name>A0A7J6ECT1_CANSA</name>
<dbReference type="GO" id="GO:0030131">
    <property type="term" value="C:clathrin adaptor complex"/>
    <property type="evidence" value="ECO:0007669"/>
    <property type="project" value="InterPro"/>
</dbReference>
<dbReference type="SMART" id="SM01020">
    <property type="entry name" value="B2-adapt-app_C"/>
    <property type="match status" value="1"/>
</dbReference>
<evidence type="ECO:0000256" key="1">
    <source>
        <dbReference type="SAM" id="SignalP"/>
    </source>
</evidence>
<dbReference type="Pfam" id="PF09066">
    <property type="entry name" value="B2-adapt-app_C"/>
    <property type="match status" value="1"/>
</dbReference>
<comment type="caution">
    <text evidence="3">The sequence shown here is derived from an EMBL/GenBank/DDBJ whole genome shotgun (WGS) entry which is preliminary data.</text>
</comment>
<protein>
    <recommendedName>
        <fullName evidence="2">Beta-adaptin appendage C-terminal subdomain domain-containing protein</fullName>
    </recommendedName>
</protein>
<dbReference type="FunFam" id="3.30.310.10:FF:000014">
    <property type="entry name" value="Beta-adaptin-like protein"/>
    <property type="match status" value="1"/>
</dbReference>
<keyword evidence="1" id="KW-0732">Signal</keyword>
<evidence type="ECO:0000313" key="5">
    <source>
        <dbReference type="EMBL" id="KAF4355582.1"/>
    </source>
</evidence>
<evidence type="ECO:0000313" key="4">
    <source>
        <dbReference type="EMBL" id="KAF4355581.1"/>
    </source>
</evidence>
<dbReference type="EMBL" id="JAATIQ010000448">
    <property type="protein sequence ID" value="KAF4355580.1"/>
    <property type="molecule type" value="Genomic_DNA"/>
</dbReference>
<organism evidence="3 6">
    <name type="scientific">Cannabis sativa</name>
    <name type="common">Hemp</name>
    <name type="synonym">Marijuana</name>
    <dbReference type="NCBI Taxonomy" id="3483"/>
    <lineage>
        <taxon>Eukaryota</taxon>
        <taxon>Viridiplantae</taxon>
        <taxon>Streptophyta</taxon>
        <taxon>Embryophyta</taxon>
        <taxon>Tracheophyta</taxon>
        <taxon>Spermatophyta</taxon>
        <taxon>Magnoliopsida</taxon>
        <taxon>eudicotyledons</taxon>
        <taxon>Gunneridae</taxon>
        <taxon>Pentapetalae</taxon>
        <taxon>rosids</taxon>
        <taxon>fabids</taxon>
        <taxon>Rosales</taxon>
        <taxon>Cannabaceae</taxon>
        <taxon>Cannabis</taxon>
    </lineage>
</organism>
<dbReference type="EMBL" id="JAATIQ010000448">
    <property type="protein sequence ID" value="KAF4355581.1"/>
    <property type="molecule type" value="Genomic_DNA"/>
</dbReference>
<dbReference type="GO" id="GO:0006886">
    <property type="term" value="P:intracellular protein transport"/>
    <property type="evidence" value="ECO:0007669"/>
    <property type="project" value="InterPro"/>
</dbReference>
<feature type="chain" id="PRO_5033593365" description="Beta-adaptin appendage C-terminal subdomain domain-containing protein" evidence="1">
    <location>
        <begin position="26"/>
        <end position="151"/>
    </location>
</feature>
<sequence>MVSSVGQHFLLKLFLLSFKLRLITDRLGNSLREPKASLDPSTFQQKWRQLPISISQEYSLSSEGVRALTTPQTLPRHMQNSSIHCIASGGQSPNLKFFFYAQKAEESSTFLVECLINTSSSKAQIKIKADDQTASQQFSSLFQTALSNFGS</sequence>
<dbReference type="SUPFAM" id="SSF55711">
    <property type="entry name" value="Subdomain of clathrin and coatomer appendage domain"/>
    <property type="match status" value="1"/>
</dbReference>
<keyword evidence="6" id="KW-1185">Reference proteome</keyword>
<reference evidence="3 6" key="1">
    <citation type="journal article" date="2020" name="bioRxiv">
        <title>Sequence and annotation of 42 cannabis genomes reveals extensive copy number variation in cannabinoid synthesis and pathogen resistance genes.</title>
        <authorList>
            <person name="Mckernan K.J."/>
            <person name="Helbert Y."/>
            <person name="Kane L.T."/>
            <person name="Ebling H."/>
            <person name="Zhang L."/>
            <person name="Liu B."/>
            <person name="Eaton Z."/>
            <person name="Mclaughlin S."/>
            <person name="Kingan S."/>
            <person name="Baybayan P."/>
            <person name="Concepcion G."/>
            <person name="Jordan M."/>
            <person name="Riva A."/>
            <person name="Barbazuk W."/>
            <person name="Harkins T."/>
        </authorList>
    </citation>
    <scope>NUCLEOTIDE SEQUENCE [LARGE SCALE GENOMIC DNA]</scope>
    <source>
        <strain evidence="6">cv. Jamaican Lion 4</strain>
        <strain evidence="3">Father</strain>
        <tissue evidence="3">Leaf</tissue>
    </source>
</reference>
<dbReference type="Gene3D" id="3.30.310.10">
    <property type="entry name" value="TATA-Binding Protein"/>
    <property type="match status" value="1"/>
</dbReference>
<dbReference type="AlphaFoldDB" id="A0A7J6ECT1"/>
<dbReference type="Proteomes" id="UP000583929">
    <property type="component" value="Unassembled WGS sequence"/>
</dbReference>
<gene>
    <name evidence="3" type="ORF">G4B88_026866</name>
    <name evidence="4" type="ORF">G4B88_026867</name>
    <name evidence="5" type="ORF">G4B88_026868</name>
</gene>
<dbReference type="InterPro" id="IPR009028">
    <property type="entry name" value="Coatomer/calthrin_app_sub_C"/>
</dbReference>
<dbReference type="GO" id="GO:0016192">
    <property type="term" value="P:vesicle-mediated transport"/>
    <property type="evidence" value="ECO:0007669"/>
    <property type="project" value="InterPro"/>
</dbReference>
<feature type="signal peptide" evidence="1">
    <location>
        <begin position="1"/>
        <end position="25"/>
    </location>
</feature>
<accession>A0A7J6ECT1</accession>
<feature type="domain" description="Beta-adaptin appendage C-terminal subdomain" evidence="2">
    <location>
        <begin position="31"/>
        <end position="147"/>
    </location>
</feature>